<feature type="compositionally biased region" description="Low complexity" evidence="1">
    <location>
        <begin position="270"/>
        <end position="295"/>
    </location>
</feature>
<dbReference type="PANTHER" id="PTHR21685">
    <property type="entry name" value="TON-B BOX DOMAIN"/>
    <property type="match status" value="1"/>
</dbReference>
<dbReference type="OMA" id="ENFRQPK"/>
<feature type="compositionally biased region" description="Polar residues" evidence="1">
    <location>
        <begin position="759"/>
        <end position="777"/>
    </location>
</feature>
<organism evidence="2 3">
    <name type="scientific">Strongylocentrotus purpuratus</name>
    <name type="common">Purple sea urchin</name>
    <dbReference type="NCBI Taxonomy" id="7668"/>
    <lineage>
        <taxon>Eukaryota</taxon>
        <taxon>Metazoa</taxon>
        <taxon>Echinodermata</taxon>
        <taxon>Eleutherozoa</taxon>
        <taxon>Echinozoa</taxon>
        <taxon>Echinoidea</taxon>
        <taxon>Euechinoidea</taxon>
        <taxon>Echinacea</taxon>
        <taxon>Camarodonta</taxon>
        <taxon>Echinidea</taxon>
        <taxon>Strongylocentrotidae</taxon>
        <taxon>Strongylocentrotus</taxon>
    </lineage>
</organism>
<feature type="compositionally biased region" description="Basic and acidic residues" evidence="1">
    <location>
        <begin position="569"/>
        <end position="615"/>
    </location>
</feature>
<evidence type="ECO:0000256" key="1">
    <source>
        <dbReference type="SAM" id="MobiDB-lite"/>
    </source>
</evidence>
<feature type="compositionally biased region" description="Basic and acidic residues" evidence="1">
    <location>
        <begin position="23"/>
        <end position="40"/>
    </location>
</feature>
<feature type="compositionally biased region" description="Basic residues" evidence="1">
    <location>
        <begin position="314"/>
        <end position="324"/>
    </location>
</feature>
<feature type="compositionally biased region" description="Polar residues" evidence="1">
    <location>
        <begin position="911"/>
        <end position="932"/>
    </location>
</feature>
<feature type="compositionally biased region" description="Basic and acidic residues" evidence="1">
    <location>
        <begin position="667"/>
        <end position="685"/>
    </location>
</feature>
<reference evidence="2" key="2">
    <citation type="submission" date="2021-01" db="UniProtKB">
        <authorList>
            <consortium name="EnsemblMetazoa"/>
        </authorList>
    </citation>
    <scope>IDENTIFICATION</scope>
</reference>
<feature type="compositionally biased region" description="Polar residues" evidence="1">
    <location>
        <begin position="74"/>
        <end position="86"/>
    </location>
</feature>
<dbReference type="EnsemblMetazoa" id="XM_030998269">
    <property type="protein sequence ID" value="XP_030854129"/>
    <property type="gene ID" value="LOC579862"/>
</dbReference>
<feature type="region of interest" description="Disordered" evidence="1">
    <location>
        <begin position="861"/>
        <end position="979"/>
    </location>
</feature>
<feature type="compositionally biased region" description="Polar residues" evidence="1">
    <location>
        <begin position="223"/>
        <end position="234"/>
    </location>
</feature>
<dbReference type="AlphaFoldDB" id="A0A7M7PPK4"/>
<feature type="compositionally biased region" description="Polar residues" evidence="1">
    <location>
        <begin position="557"/>
        <end position="568"/>
    </location>
</feature>
<evidence type="ECO:0000313" key="2">
    <source>
        <dbReference type="EnsemblMetazoa" id="XP_030854129"/>
    </source>
</evidence>
<dbReference type="InParanoid" id="A0A7M7PPK4"/>
<dbReference type="RefSeq" id="XP_030854129.1">
    <property type="nucleotide sequence ID" value="XM_030998269.1"/>
</dbReference>
<dbReference type="PANTHER" id="PTHR21685:SF2">
    <property type="match status" value="1"/>
</dbReference>
<dbReference type="KEGG" id="spu:579862"/>
<feature type="compositionally biased region" description="Polar residues" evidence="1">
    <location>
        <begin position="176"/>
        <end position="203"/>
    </location>
</feature>
<name>A0A7M7PPK4_STRPU</name>
<dbReference type="GeneID" id="579862"/>
<feature type="region of interest" description="Disordered" evidence="1">
    <location>
        <begin position="19"/>
        <end position="801"/>
    </location>
</feature>
<accession>A0A7M7PPK4</accession>
<feature type="compositionally biased region" description="Polar residues" evidence="1">
    <location>
        <begin position="657"/>
        <end position="666"/>
    </location>
</feature>
<feature type="compositionally biased region" description="Low complexity" evidence="1">
    <location>
        <begin position="364"/>
        <end position="394"/>
    </location>
</feature>
<feature type="compositionally biased region" description="Basic and acidic residues" evidence="1">
    <location>
        <begin position="711"/>
        <end position="738"/>
    </location>
</feature>
<sequence>MKFTDNMSVPLWKIGLLQKRQRKKEEEKRKEREAEEERLRKLPPWKRQAEQPKTVIIIDKNKTPNPVDLAELSKQANPSSKSSAKQTPGPLVNGTAHVQKVDSGESAGNRGKAGRDEADNGAGAGGVSEEHCPPVHQNVFLTLERKKRKAPPPPKGSQISVIASNVPVVTNDPLKSANSSKKTLPSEPTNSANNKKTVTTGSESVKVKHIQQSKELNGPSVIGNKTQSSTTKPLSSDDIIDKKNLKEDVPKSKTKDSAPSIKVGNIEHVSTTNSKTKPSSSSAASSSKETISSQISKKEEPKQPSGSITEIHKVSGRRAQGRKKSISELSSLFGGAITPSNNPKSPPPSRSAQSGPSEKVKSQKTSSDTKPASTASSPSKPSNSTSSTKTVVSTRGQSVKREDSPKPDESKKIVKSSTTKSESKSLPAAAKSPSPSRNKPSQDLPASEIISLTNEGPLKNRKGQLVRPSSVIDDETEVTTISLESPRSPQKNRLLKAQGLADSGDDASSAGTAKVSNGSPEKRKAPSAPQPGKVNDGSSNETKTKDTNSTVSKEDISGSTKPSSTSINKVEDKKVDYPRNFRDPNYVPKKEEVAKTEDTSKKEKIPYPAEFRKPVVADSTSNISQDPVKPAPSKVSVEDSKKEPVVKTVNVSKKLDQTSSDATVSATDKKVSEQKKVPVKTKESPVKPTAESHIPYPDDFRKPKQQPTSNKSKDIKKDIVKPSDLHSEPPTAQKKDDNDNVTSGNIFGKLRKIKKPAQTGISVIQVGNDSSKPTVDNSPKAPPSGLLNVGGGGGTSTGKKKNVVKKFEKVEFIGYNSPTGKASALKAEGKSTKKGMNISFSSKEEEMFEYMSEDASAVYYDQTHQGAEEEDGGKKSPLKAQAKAKVENGMKNGTMDNSHDDDDDDDGEASLKSNAPIRSSGGFQNLAASNLSAMDMLLGRGPRPSEPKEPPKPAPPQEQVEPEPEYPKPMDADFFSSAGTAALLF</sequence>
<keyword evidence="3" id="KW-1185">Reference proteome</keyword>
<feature type="compositionally biased region" description="Polar residues" evidence="1">
    <location>
        <begin position="478"/>
        <end position="491"/>
    </location>
</feature>
<feature type="compositionally biased region" description="Basic and acidic residues" evidence="1">
    <location>
        <begin position="239"/>
        <end position="256"/>
    </location>
</feature>
<feature type="compositionally biased region" description="Basic and acidic residues" evidence="1">
    <location>
        <begin position="399"/>
        <end position="412"/>
    </location>
</feature>
<dbReference type="Proteomes" id="UP000007110">
    <property type="component" value="Unassembled WGS sequence"/>
</dbReference>
<feature type="compositionally biased region" description="Acidic residues" evidence="1">
    <location>
        <begin position="899"/>
        <end position="908"/>
    </location>
</feature>
<proteinExistence type="predicted"/>
<evidence type="ECO:0000313" key="3">
    <source>
        <dbReference type="Proteomes" id="UP000007110"/>
    </source>
</evidence>
<reference evidence="3" key="1">
    <citation type="submission" date="2015-02" db="EMBL/GenBank/DDBJ databases">
        <title>Genome sequencing for Strongylocentrotus purpuratus.</title>
        <authorList>
            <person name="Murali S."/>
            <person name="Liu Y."/>
            <person name="Vee V."/>
            <person name="English A."/>
            <person name="Wang M."/>
            <person name="Skinner E."/>
            <person name="Han Y."/>
            <person name="Muzny D.M."/>
            <person name="Worley K.C."/>
            <person name="Gibbs R.A."/>
        </authorList>
    </citation>
    <scope>NUCLEOTIDE SEQUENCE</scope>
</reference>
<feature type="compositionally biased region" description="Basic and acidic residues" evidence="1">
    <location>
        <begin position="636"/>
        <end position="645"/>
    </location>
</feature>
<feature type="compositionally biased region" description="Low complexity" evidence="1">
    <location>
        <begin position="415"/>
        <end position="441"/>
    </location>
</feature>
<dbReference type="InterPro" id="IPR026671">
    <property type="entry name" value="PPP1R18/Tprn"/>
</dbReference>
<dbReference type="OrthoDB" id="10512516at2759"/>
<feature type="compositionally biased region" description="Basic and acidic residues" evidence="1">
    <location>
        <begin position="542"/>
        <end position="556"/>
    </location>
</feature>
<feature type="compositionally biased region" description="Polar residues" evidence="1">
    <location>
        <begin position="509"/>
        <end position="519"/>
    </location>
</feature>
<protein>
    <submittedName>
        <fullName evidence="2">Uncharacterized protein</fullName>
    </submittedName>
</protein>